<reference evidence="1 2" key="2">
    <citation type="submission" date="2013-11" db="EMBL/GenBank/DDBJ databases">
        <title>The Genome Sequence of Phytophthora parasitica INRA-310.</title>
        <authorList>
            <consortium name="The Broad Institute Genomics Platform"/>
            <person name="Russ C."/>
            <person name="Tyler B."/>
            <person name="Panabieres F."/>
            <person name="Shan W."/>
            <person name="Tripathy S."/>
            <person name="Grunwald N."/>
            <person name="Machado M."/>
            <person name="Johnson C.S."/>
            <person name="Arredondo F."/>
            <person name="Hong C."/>
            <person name="Coffey M."/>
            <person name="Young S.K."/>
            <person name="Zeng Q."/>
            <person name="Gargeya S."/>
            <person name="Fitzgerald M."/>
            <person name="Abouelleil A."/>
            <person name="Alvarado L."/>
            <person name="Chapman S.B."/>
            <person name="Gainer-Dewar J."/>
            <person name="Goldberg J."/>
            <person name="Griggs A."/>
            <person name="Gujja S."/>
            <person name="Hansen M."/>
            <person name="Howarth C."/>
            <person name="Imamovic A."/>
            <person name="Ireland A."/>
            <person name="Larimer J."/>
            <person name="McCowan C."/>
            <person name="Murphy C."/>
            <person name="Pearson M."/>
            <person name="Poon T.W."/>
            <person name="Priest M."/>
            <person name="Roberts A."/>
            <person name="Saif S."/>
            <person name="Shea T."/>
            <person name="Sykes S."/>
            <person name="Wortman J."/>
            <person name="Nusbaum C."/>
            <person name="Birren B."/>
        </authorList>
    </citation>
    <scope>NUCLEOTIDE SEQUENCE [LARGE SCALE GENOMIC DNA]</scope>
    <source>
        <strain evidence="1 2">INRA-310</strain>
    </source>
</reference>
<dbReference type="AlphaFoldDB" id="W2PCH7"/>
<protein>
    <submittedName>
        <fullName evidence="1">Uncharacterized protein</fullName>
    </submittedName>
</protein>
<reference evidence="2" key="1">
    <citation type="submission" date="2011-12" db="EMBL/GenBank/DDBJ databases">
        <authorList>
            <consortium name="The Broad Institute Genome Sequencing Platform"/>
            <person name="Russ C."/>
            <person name="Tyler B."/>
            <person name="Panabieres F."/>
            <person name="Shan W."/>
            <person name="Tripathy S."/>
            <person name="Grunwald N."/>
            <person name="Machado M."/>
            <person name="Young S.K."/>
            <person name="Zeng Q."/>
            <person name="Gargeya S."/>
            <person name="Fitzgerald M."/>
            <person name="Haas B."/>
            <person name="Abouelleil A."/>
            <person name="Alvarado L."/>
            <person name="Arachchi H.M."/>
            <person name="Berlin A."/>
            <person name="Chapman S.B."/>
            <person name="Gearin G."/>
            <person name="Goldberg J."/>
            <person name="Griggs A."/>
            <person name="Gujja S."/>
            <person name="Hansen M."/>
            <person name="Heiman D."/>
            <person name="Howarth C."/>
            <person name="Larimer J."/>
            <person name="Lui A."/>
            <person name="MacDonald P.J.P."/>
            <person name="McCowen C."/>
            <person name="Montmayeur A."/>
            <person name="Murphy C."/>
            <person name="Neiman D."/>
            <person name="Pearson M."/>
            <person name="Priest M."/>
            <person name="Roberts A."/>
            <person name="Saif S."/>
            <person name="Shea T."/>
            <person name="Sisk P."/>
            <person name="Stolte C."/>
            <person name="Sykes S."/>
            <person name="Wortman J."/>
            <person name="Nusbaum C."/>
            <person name="Birren B."/>
        </authorList>
    </citation>
    <scope>NUCLEOTIDE SEQUENCE [LARGE SCALE GENOMIC DNA]</scope>
    <source>
        <strain evidence="2">INRA-310</strain>
    </source>
</reference>
<gene>
    <name evidence="1" type="ORF">PPTG_20098</name>
</gene>
<evidence type="ECO:0000313" key="2">
    <source>
        <dbReference type="Proteomes" id="UP000018817"/>
    </source>
</evidence>
<feature type="non-terminal residue" evidence="1">
    <location>
        <position position="78"/>
    </location>
</feature>
<dbReference type="Proteomes" id="UP000018817">
    <property type="component" value="Unassembled WGS sequence"/>
</dbReference>
<accession>W2PCH7</accession>
<dbReference type="RefSeq" id="XP_008916988.1">
    <property type="nucleotide sequence ID" value="XM_008918740.1"/>
</dbReference>
<name>W2PCH7_PHYN3</name>
<evidence type="ECO:0000313" key="1">
    <source>
        <dbReference type="EMBL" id="ETM97714.1"/>
    </source>
</evidence>
<dbReference type="VEuPathDB" id="FungiDB:PPTG_20098"/>
<dbReference type="GeneID" id="20188754"/>
<organism evidence="1 2">
    <name type="scientific">Phytophthora nicotianae (strain INRA-310)</name>
    <name type="common">Phytophthora parasitica</name>
    <dbReference type="NCBI Taxonomy" id="761204"/>
    <lineage>
        <taxon>Eukaryota</taxon>
        <taxon>Sar</taxon>
        <taxon>Stramenopiles</taxon>
        <taxon>Oomycota</taxon>
        <taxon>Peronosporomycetes</taxon>
        <taxon>Peronosporales</taxon>
        <taxon>Peronosporaceae</taxon>
        <taxon>Phytophthora</taxon>
    </lineage>
</organism>
<sequence length="78" mass="8938">MVRTRRTHLMPVGSVRTGPRRRTILIAALLSSVSLGRTPLRRRLKPLLVLRSWAKVALRVSNPLRIVVPLKTSHIERR</sequence>
<dbReference type="EMBL" id="KI669849">
    <property type="protein sequence ID" value="ETM97714.1"/>
    <property type="molecule type" value="Genomic_DNA"/>
</dbReference>
<proteinExistence type="predicted"/>